<dbReference type="GO" id="GO:0005634">
    <property type="term" value="C:nucleus"/>
    <property type="evidence" value="ECO:0007669"/>
    <property type="project" value="UniProtKB-SubCell"/>
</dbReference>
<evidence type="ECO:0000256" key="4">
    <source>
        <dbReference type="ARBA" id="ARBA00022705"/>
    </source>
</evidence>
<dbReference type="SMART" id="SM00350">
    <property type="entry name" value="MCM"/>
    <property type="match status" value="1"/>
</dbReference>
<comment type="similarity">
    <text evidence="2 15">Belongs to the MCM family.</text>
</comment>
<feature type="compositionally biased region" description="Basic and acidic residues" evidence="16">
    <location>
        <begin position="751"/>
        <end position="768"/>
    </location>
</feature>
<evidence type="ECO:0000256" key="8">
    <source>
        <dbReference type="ARBA" id="ARBA00022806"/>
    </source>
</evidence>
<sequence>MSEEYYLLTNHRAELLEILECQDKDKYFSINISFSDLLDLDTTLGNGILTTPEESIKQWNKAALNAQSEIAKENNNYITKTKVNCRIYNLPPWPHVSRYIFPGNEDANKFLQLNGVVVRMAARKLLVFQRNYVCSKCKYQIIVEAQCDKRYIIKKPKECTNPEGCKGKNFIDFEELDRDNYKDFQEIRIQEDLSKVDAGTAPGHMLVVLEDDLVNSCKPGENVTITGILTRRWSEFDKGAKITVDVILKALHVQVNTCSGLIMAETAEMKQYFEDFWKKYENEPLVGRSIILNSIAPEIHGNALIKLSTAVVLAGGSQNEDNMSTGVTTRSECHLLFVGDPGTGKSQMLRFASKIMPRAILTTGVGTTAAGLTVTAVMDNGDWQLEAGALVMADGGICCIDEFNSMREHDRTSIHEAMEQQTISVAKAGIVCKLKTRCSILAACNPKSNRQPSQPLAVNVAMSSALLSRFDIILLVKDAVEENGDRKIAQHLLKERLDPDKDKNVWDLEILQAYYASIRKQNPKLTNEAEVILRRYYQLQRRCKNINRSRTTIRLLESLIRLSQGHAKLMFHSEVQVMDATYAVIITDTSMNSEFSLLHLRVDFETFLDNPERQYYDLSEDVLGKLNLDYIFQMEANLLNRRGNFGNAATEDDNPSNRNMSSSHKKQSHFSQPSTSHEETEILPSTSTGKETFCGMFSQKSISRSSSSSQELPGKEINYTKDSENDSDIMKSSNSASIKNNDGSEKPSTSTDKECSDRSNNFNKEKPEIGPSQAKNESNKIEISKKKPPTNVPKIVRSKSQIDFDELFNECLENTAETKMEVKKGKKKRPLNPSSKPSKKLAKCNDEDEKEIIKQLPSINDDFAVFDKHINWDLEETSHEKATGEADIMMRDTECSQGMKNFAFEPKEAENKTNKTEISNKKPLRVSEIVKSRSQMDFDEMLDECIENINVSE</sequence>
<dbReference type="PANTHER" id="PTHR11630">
    <property type="entry name" value="DNA REPLICATION LICENSING FACTOR MCM FAMILY MEMBER"/>
    <property type="match status" value="1"/>
</dbReference>
<evidence type="ECO:0000256" key="5">
    <source>
        <dbReference type="ARBA" id="ARBA00022741"/>
    </source>
</evidence>
<dbReference type="SUPFAM" id="SSF52540">
    <property type="entry name" value="P-loop containing nucleoside triphosphate hydrolases"/>
    <property type="match status" value="1"/>
</dbReference>
<evidence type="ECO:0000256" key="9">
    <source>
        <dbReference type="ARBA" id="ARBA00022840"/>
    </source>
</evidence>
<evidence type="ECO:0000256" key="6">
    <source>
        <dbReference type="ARBA" id="ARBA00022763"/>
    </source>
</evidence>
<dbReference type="PROSITE" id="PS50051">
    <property type="entry name" value="MCM_2"/>
    <property type="match status" value="1"/>
</dbReference>
<comment type="subcellular location">
    <subcellularLocation>
        <location evidence="1">Nucleus</location>
    </subcellularLocation>
</comment>
<name>A0A9N9ME32_9CUCU</name>
<dbReference type="GO" id="GO:0005524">
    <property type="term" value="F:ATP binding"/>
    <property type="evidence" value="ECO:0007669"/>
    <property type="project" value="UniProtKB-KW"/>
</dbReference>
<dbReference type="Gene3D" id="2.20.28.10">
    <property type="match status" value="1"/>
</dbReference>
<dbReference type="GO" id="GO:0017116">
    <property type="term" value="F:single-stranded DNA helicase activity"/>
    <property type="evidence" value="ECO:0007669"/>
    <property type="project" value="TreeGrafter"/>
</dbReference>
<reference evidence="18" key="1">
    <citation type="submission" date="2022-01" db="EMBL/GenBank/DDBJ databases">
        <authorList>
            <person name="King R."/>
        </authorList>
    </citation>
    <scope>NUCLEOTIDE SEQUENCE</scope>
</reference>
<evidence type="ECO:0000256" key="16">
    <source>
        <dbReference type="SAM" id="MobiDB-lite"/>
    </source>
</evidence>
<dbReference type="Pfam" id="PF17207">
    <property type="entry name" value="MCM_OB"/>
    <property type="match status" value="1"/>
</dbReference>
<dbReference type="GO" id="GO:0006260">
    <property type="term" value="P:DNA replication"/>
    <property type="evidence" value="ECO:0007669"/>
    <property type="project" value="InterPro"/>
</dbReference>
<dbReference type="InterPro" id="IPR031327">
    <property type="entry name" value="MCM"/>
</dbReference>
<dbReference type="InterPro" id="IPR027417">
    <property type="entry name" value="P-loop_NTPase"/>
</dbReference>
<dbReference type="AlphaFoldDB" id="A0A9N9ME32"/>
<dbReference type="SUPFAM" id="SSF50249">
    <property type="entry name" value="Nucleic acid-binding proteins"/>
    <property type="match status" value="1"/>
</dbReference>
<evidence type="ECO:0000313" key="18">
    <source>
        <dbReference type="EMBL" id="CAG9760521.1"/>
    </source>
</evidence>
<evidence type="ECO:0000256" key="10">
    <source>
        <dbReference type="ARBA" id="ARBA00023125"/>
    </source>
</evidence>
<gene>
    <name evidence="18" type="ORF">CEUTPL_LOCUS1249</name>
</gene>
<dbReference type="Pfam" id="PF26066">
    <property type="entry name" value="MCM9_N"/>
    <property type="match status" value="1"/>
</dbReference>
<dbReference type="InterPro" id="IPR012340">
    <property type="entry name" value="NA-bd_OB-fold"/>
</dbReference>
<proteinExistence type="inferred from homology"/>
<dbReference type="PROSITE" id="PS00847">
    <property type="entry name" value="MCM_1"/>
    <property type="match status" value="1"/>
</dbReference>
<dbReference type="Gene3D" id="2.40.50.140">
    <property type="entry name" value="Nucleic acid-binding proteins"/>
    <property type="match status" value="1"/>
</dbReference>
<evidence type="ECO:0000256" key="14">
    <source>
        <dbReference type="ARBA" id="ARBA00047995"/>
    </source>
</evidence>
<feature type="compositionally biased region" description="Polar residues" evidence="16">
    <location>
        <begin position="730"/>
        <end position="750"/>
    </location>
</feature>
<keyword evidence="6" id="KW-0227">DNA damage</keyword>
<keyword evidence="8" id="KW-0347">Helicase</keyword>
<dbReference type="InterPro" id="IPR018525">
    <property type="entry name" value="MCM_CS"/>
</dbReference>
<dbReference type="FunFam" id="3.40.50.300:FF:000671">
    <property type="entry name" value="DNA helicase MCM9 isoform X1"/>
    <property type="match status" value="1"/>
</dbReference>
<dbReference type="OrthoDB" id="271325at2759"/>
<evidence type="ECO:0000256" key="3">
    <source>
        <dbReference type="ARBA" id="ARBA00012551"/>
    </source>
</evidence>
<dbReference type="Gene3D" id="3.40.50.300">
    <property type="entry name" value="P-loop containing nucleotide triphosphate hydrolases"/>
    <property type="match status" value="1"/>
</dbReference>
<keyword evidence="7" id="KW-0378">Hydrolase</keyword>
<evidence type="ECO:0000256" key="13">
    <source>
        <dbReference type="ARBA" id="ARBA00041085"/>
    </source>
</evidence>
<dbReference type="InterPro" id="IPR041562">
    <property type="entry name" value="MCM_lid"/>
</dbReference>
<evidence type="ECO:0000256" key="7">
    <source>
        <dbReference type="ARBA" id="ARBA00022801"/>
    </source>
</evidence>
<keyword evidence="4" id="KW-0235">DNA replication</keyword>
<feature type="compositionally biased region" description="Low complexity" evidence="16">
    <location>
        <begin position="698"/>
        <end position="709"/>
    </location>
</feature>
<keyword evidence="12" id="KW-0539">Nucleus</keyword>
<dbReference type="Proteomes" id="UP001152799">
    <property type="component" value="Chromosome 1"/>
</dbReference>
<evidence type="ECO:0000256" key="15">
    <source>
        <dbReference type="RuleBase" id="RU004070"/>
    </source>
</evidence>
<keyword evidence="19" id="KW-1185">Reference proteome</keyword>
<dbReference type="PANTHER" id="PTHR11630:SF48">
    <property type="entry name" value="DNA HELICASE MCM9"/>
    <property type="match status" value="1"/>
</dbReference>
<dbReference type="Pfam" id="PF00493">
    <property type="entry name" value="MCM"/>
    <property type="match status" value="1"/>
</dbReference>
<dbReference type="PRINTS" id="PR01657">
    <property type="entry name" value="MCMFAMILY"/>
</dbReference>
<dbReference type="InterPro" id="IPR001208">
    <property type="entry name" value="MCM_dom"/>
</dbReference>
<evidence type="ECO:0000256" key="11">
    <source>
        <dbReference type="ARBA" id="ARBA00023204"/>
    </source>
</evidence>
<feature type="domain" description="MCM C-terminal AAA(+) ATPase" evidence="17">
    <location>
        <begin position="291"/>
        <end position="492"/>
    </location>
</feature>
<accession>A0A9N9ME32</accession>
<evidence type="ECO:0000256" key="12">
    <source>
        <dbReference type="ARBA" id="ARBA00023242"/>
    </source>
</evidence>
<organism evidence="18 19">
    <name type="scientific">Ceutorhynchus assimilis</name>
    <name type="common">cabbage seed weevil</name>
    <dbReference type="NCBI Taxonomy" id="467358"/>
    <lineage>
        <taxon>Eukaryota</taxon>
        <taxon>Metazoa</taxon>
        <taxon>Ecdysozoa</taxon>
        <taxon>Arthropoda</taxon>
        <taxon>Hexapoda</taxon>
        <taxon>Insecta</taxon>
        <taxon>Pterygota</taxon>
        <taxon>Neoptera</taxon>
        <taxon>Endopterygota</taxon>
        <taxon>Coleoptera</taxon>
        <taxon>Polyphaga</taxon>
        <taxon>Cucujiformia</taxon>
        <taxon>Curculionidae</taxon>
        <taxon>Ceutorhynchinae</taxon>
        <taxon>Ceutorhynchus</taxon>
    </lineage>
</organism>
<comment type="catalytic activity">
    <reaction evidence="14">
        <text>ATP + H2O = ADP + phosphate + H(+)</text>
        <dbReference type="Rhea" id="RHEA:13065"/>
        <dbReference type="ChEBI" id="CHEBI:15377"/>
        <dbReference type="ChEBI" id="CHEBI:15378"/>
        <dbReference type="ChEBI" id="CHEBI:30616"/>
        <dbReference type="ChEBI" id="CHEBI:43474"/>
        <dbReference type="ChEBI" id="CHEBI:456216"/>
        <dbReference type="EC" id="3.6.4.12"/>
    </reaction>
</comment>
<dbReference type="InterPro" id="IPR033762">
    <property type="entry name" value="MCM_OB"/>
</dbReference>
<dbReference type="GO" id="GO:0003697">
    <property type="term" value="F:single-stranded DNA binding"/>
    <property type="evidence" value="ECO:0007669"/>
    <property type="project" value="TreeGrafter"/>
</dbReference>
<evidence type="ECO:0000256" key="1">
    <source>
        <dbReference type="ARBA" id="ARBA00004123"/>
    </source>
</evidence>
<feature type="region of interest" description="Disordered" evidence="16">
    <location>
        <begin position="818"/>
        <end position="844"/>
    </location>
</feature>
<keyword evidence="9 15" id="KW-0067">ATP-binding</keyword>
<evidence type="ECO:0000259" key="17">
    <source>
        <dbReference type="PROSITE" id="PS50051"/>
    </source>
</evidence>
<dbReference type="GO" id="GO:0042555">
    <property type="term" value="C:MCM complex"/>
    <property type="evidence" value="ECO:0007669"/>
    <property type="project" value="TreeGrafter"/>
</dbReference>
<keyword evidence="10 15" id="KW-0238">DNA-binding</keyword>
<keyword evidence="11" id="KW-0234">DNA repair</keyword>
<evidence type="ECO:0000313" key="19">
    <source>
        <dbReference type="Proteomes" id="UP001152799"/>
    </source>
</evidence>
<dbReference type="EC" id="3.6.4.12" evidence="3"/>
<dbReference type="GO" id="GO:0000724">
    <property type="term" value="P:double-strand break repair via homologous recombination"/>
    <property type="evidence" value="ECO:0007669"/>
    <property type="project" value="TreeGrafter"/>
</dbReference>
<dbReference type="InterPro" id="IPR058768">
    <property type="entry name" value="MCM9_N"/>
</dbReference>
<feature type="region of interest" description="Disordered" evidence="16">
    <location>
        <begin position="646"/>
        <end position="796"/>
    </location>
</feature>
<dbReference type="GO" id="GO:0016787">
    <property type="term" value="F:hydrolase activity"/>
    <property type="evidence" value="ECO:0007669"/>
    <property type="project" value="UniProtKB-KW"/>
</dbReference>
<dbReference type="Gene3D" id="3.30.1640.10">
    <property type="entry name" value="mini-chromosome maintenance (MCM) complex, chain A, domain 1"/>
    <property type="match status" value="1"/>
</dbReference>
<protein>
    <recommendedName>
        <fullName evidence="13">DNA helicase MCM9</fullName>
        <ecNumber evidence="3">3.6.4.12</ecNumber>
    </recommendedName>
</protein>
<evidence type="ECO:0000256" key="2">
    <source>
        <dbReference type="ARBA" id="ARBA00008010"/>
    </source>
</evidence>
<keyword evidence="5 15" id="KW-0547">Nucleotide-binding</keyword>
<dbReference type="Pfam" id="PF17855">
    <property type="entry name" value="MCM_lid"/>
    <property type="match status" value="1"/>
</dbReference>
<dbReference type="EMBL" id="OU892277">
    <property type="protein sequence ID" value="CAG9760521.1"/>
    <property type="molecule type" value="Genomic_DNA"/>
</dbReference>